<dbReference type="RefSeq" id="WP_283755315.1">
    <property type="nucleotide sequence ID" value="NZ_JAQOSP010000116.1"/>
</dbReference>
<dbReference type="Proteomes" id="UP001235303">
    <property type="component" value="Unassembled WGS sequence"/>
</dbReference>
<evidence type="ECO:0000259" key="3">
    <source>
        <dbReference type="PROSITE" id="PS50076"/>
    </source>
</evidence>
<dbReference type="InterPro" id="IPR036869">
    <property type="entry name" value="J_dom_sf"/>
</dbReference>
<gene>
    <name evidence="4" type="ORF">PMG71_19210</name>
</gene>
<organism evidence="4 5">
    <name type="scientific">Roseofilum acuticapitatum BLCC-M154</name>
    <dbReference type="NCBI Taxonomy" id="3022444"/>
    <lineage>
        <taxon>Bacteria</taxon>
        <taxon>Bacillati</taxon>
        <taxon>Cyanobacteriota</taxon>
        <taxon>Cyanophyceae</taxon>
        <taxon>Desertifilales</taxon>
        <taxon>Desertifilaceae</taxon>
        <taxon>Roseofilum</taxon>
        <taxon>Roseofilum acuticapitatum</taxon>
    </lineage>
</organism>
<dbReference type="CDD" id="cd06257">
    <property type="entry name" value="DnaJ"/>
    <property type="match status" value="1"/>
</dbReference>
<dbReference type="Gene3D" id="2.60.260.20">
    <property type="entry name" value="Urease metallochaperone UreE, N-terminal domain"/>
    <property type="match status" value="2"/>
</dbReference>
<dbReference type="InterPro" id="IPR002939">
    <property type="entry name" value="DnaJ_C"/>
</dbReference>
<dbReference type="InterPro" id="IPR018253">
    <property type="entry name" value="DnaJ_domain_CS"/>
</dbReference>
<dbReference type="SMART" id="SM00271">
    <property type="entry name" value="DnaJ"/>
    <property type="match status" value="1"/>
</dbReference>
<keyword evidence="5" id="KW-1185">Reference proteome</keyword>
<dbReference type="InterPro" id="IPR008971">
    <property type="entry name" value="HSP40/DnaJ_pept-bd"/>
</dbReference>
<dbReference type="SUPFAM" id="SSF46565">
    <property type="entry name" value="Chaperone J-domain"/>
    <property type="match status" value="1"/>
</dbReference>
<comment type="caution">
    <text evidence="4">The sequence shown here is derived from an EMBL/GenBank/DDBJ whole genome shotgun (WGS) entry which is preliminary data.</text>
</comment>
<dbReference type="PANTHER" id="PTHR43096:SF52">
    <property type="entry name" value="DNAJ HOMOLOG 1, MITOCHONDRIAL-RELATED"/>
    <property type="match status" value="1"/>
</dbReference>
<dbReference type="Pfam" id="PF01556">
    <property type="entry name" value="DnaJ_C"/>
    <property type="match status" value="1"/>
</dbReference>
<dbReference type="PRINTS" id="PR00625">
    <property type="entry name" value="JDOMAIN"/>
</dbReference>
<evidence type="ECO:0000256" key="1">
    <source>
        <dbReference type="ARBA" id="ARBA00023186"/>
    </source>
</evidence>
<dbReference type="PROSITE" id="PS00636">
    <property type="entry name" value="DNAJ_1"/>
    <property type="match status" value="1"/>
</dbReference>
<dbReference type="SUPFAM" id="SSF49493">
    <property type="entry name" value="HSP40/DnaJ peptide-binding domain"/>
    <property type="match status" value="2"/>
</dbReference>
<proteinExistence type="predicted"/>
<dbReference type="PANTHER" id="PTHR43096">
    <property type="entry name" value="DNAJ HOMOLOG 1, MITOCHONDRIAL-RELATED"/>
    <property type="match status" value="1"/>
</dbReference>
<dbReference type="Pfam" id="PF00226">
    <property type="entry name" value="DnaJ"/>
    <property type="match status" value="1"/>
</dbReference>
<dbReference type="Gene3D" id="1.10.287.110">
    <property type="entry name" value="DnaJ domain"/>
    <property type="match status" value="1"/>
</dbReference>
<dbReference type="CDD" id="cd10747">
    <property type="entry name" value="DnaJ_C"/>
    <property type="match status" value="1"/>
</dbReference>
<protein>
    <submittedName>
        <fullName evidence="4">DnaJ C-terminal domain-containing protein</fullName>
    </submittedName>
</protein>
<dbReference type="InterPro" id="IPR001623">
    <property type="entry name" value="DnaJ_domain"/>
</dbReference>
<evidence type="ECO:0000256" key="2">
    <source>
        <dbReference type="SAM" id="MobiDB-lite"/>
    </source>
</evidence>
<feature type="region of interest" description="Disordered" evidence="2">
    <location>
        <begin position="116"/>
        <end position="143"/>
    </location>
</feature>
<evidence type="ECO:0000313" key="4">
    <source>
        <dbReference type="EMBL" id="MDJ1171563.1"/>
    </source>
</evidence>
<sequence length="333" mass="38289">MQNFRNYYEILGVSPETPTDEIKRVYRRLARQYHPDLNPGNKEAEERFKDILEAYEVLSDPGKRTEYDQLSFFLRARQNNRKRNSGSKFSSAEIEYFNQFPTFDSFLDSLLNRRREVNQGQPTGRRSRPVEPNAEAYTPGRSKVYNTVTSESRPMKRDIEALLTLPLEKAYRGGKERIRLEDGRSLEVDMPPGMISGEKMRLRKLGMNGGDLYLKITVAPHPFLKIESNEIYCKLPITPVEAILAGQVEVLTLDGLVKMNLPPGVKSGQKLRLANKGYPDNRGRRGDQVVEIEIEFPTELTPEQREMYEKLQALEGNLRESLWKSDLKSSSEP</sequence>
<keyword evidence="1" id="KW-0143">Chaperone</keyword>
<accession>A0ABT7AZR6</accession>
<dbReference type="EMBL" id="JAQOSP010000116">
    <property type="protein sequence ID" value="MDJ1171563.1"/>
    <property type="molecule type" value="Genomic_DNA"/>
</dbReference>
<feature type="domain" description="J" evidence="3">
    <location>
        <begin position="6"/>
        <end position="71"/>
    </location>
</feature>
<reference evidence="4 5" key="1">
    <citation type="submission" date="2023-01" db="EMBL/GenBank/DDBJ databases">
        <title>Novel diversity within Roseofilum (Cyanobacteria; Desertifilaceae) from marine benthic mats with descriptions of four novel species.</title>
        <authorList>
            <person name="Wang Y."/>
            <person name="Berthold D.E."/>
            <person name="Hu J."/>
            <person name="Lefler F.W."/>
            <person name="Laughinghouse H.D. IV."/>
        </authorList>
    </citation>
    <scope>NUCLEOTIDE SEQUENCE [LARGE SCALE GENOMIC DNA]</scope>
    <source>
        <strain evidence="4 5">BLCC-M154</strain>
    </source>
</reference>
<evidence type="ECO:0000313" key="5">
    <source>
        <dbReference type="Proteomes" id="UP001235303"/>
    </source>
</evidence>
<name>A0ABT7AZR6_9CYAN</name>
<dbReference type="PROSITE" id="PS50076">
    <property type="entry name" value="DNAJ_2"/>
    <property type="match status" value="1"/>
</dbReference>